<dbReference type="EMBL" id="JAZGQO010000021">
    <property type="protein sequence ID" value="KAK6165375.1"/>
    <property type="molecule type" value="Genomic_DNA"/>
</dbReference>
<dbReference type="SUPFAM" id="SSF47473">
    <property type="entry name" value="EF-hand"/>
    <property type="match status" value="1"/>
</dbReference>
<proteinExistence type="predicted"/>
<reference evidence="4 5" key="1">
    <citation type="submission" date="2024-01" db="EMBL/GenBank/DDBJ databases">
        <title>The genome of the rayed Mediterranean limpet Patella caerulea (Linnaeus, 1758).</title>
        <authorList>
            <person name="Anh-Thu Weber A."/>
            <person name="Halstead-Nussloch G."/>
        </authorList>
    </citation>
    <scope>NUCLEOTIDE SEQUENCE [LARGE SCALE GENOMIC DNA]</scope>
    <source>
        <strain evidence="4">AATW-2023a</strain>
        <tissue evidence="4">Whole specimen</tissue>
    </source>
</reference>
<keyword evidence="2" id="KW-0732">Signal</keyword>
<name>A0AAN8IUU9_PATCE</name>
<dbReference type="InterPro" id="IPR011992">
    <property type="entry name" value="EF-hand-dom_pair"/>
</dbReference>
<feature type="domain" description="EF-hand" evidence="3">
    <location>
        <begin position="27"/>
        <end position="62"/>
    </location>
</feature>
<dbReference type="Proteomes" id="UP001347796">
    <property type="component" value="Unassembled WGS sequence"/>
</dbReference>
<protein>
    <recommendedName>
        <fullName evidence="3">EF-hand domain-containing protein</fullName>
    </recommendedName>
</protein>
<dbReference type="Pfam" id="PF13202">
    <property type="entry name" value="EF-hand_5"/>
    <property type="match status" value="1"/>
</dbReference>
<evidence type="ECO:0000313" key="4">
    <source>
        <dbReference type="EMBL" id="KAK6165375.1"/>
    </source>
</evidence>
<accession>A0AAN8IUU9</accession>
<keyword evidence="5" id="KW-1185">Reference proteome</keyword>
<sequence length="167" mass="18582">MSVPDYNGSTRMLKVFLLAVYVSVALSADHIWMNVFNSIDTNQDKNISQAEFDVAVVNVDANGDGKVPEAEWLAGWRQATAGNHHQGATDKAGHLIFSRTDTNKDGSLSIAELKGMFSQFDLNSDANSSMDEFSKVWSSVSRFSFFLIKGRVPRKDIKYTRSFVSNF</sequence>
<feature type="domain" description="EF-hand" evidence="3">
    <location>
        <begin position="96"/>
        <end position="123"/>
    </location>
</feature>
<comment type="caution">
    <text evidence="4">The sequence shown here is derived from an EMBL/GenBank/DDBJ whole genome shotgun (WGS) entry which is preliminary data.</text>
</comment>
<organism evidence="4 5">
    <name type="scientific">Patella caerulea</name>
    <name type="common">Rayed Mediterranean limpet</name>
    <dbReference type="NCBI Taxonomy" id="87958"/>
    <lineage>
        <taxon>Eukaryota</taxon>
        <taxon>Metazoa</taxon>
        <taxon>Spiralia</taxon>
        <taxon>Lophotrochozoa</taxon>
        <taxon>Mollusca</taxon>
        <taxon>Gastropoda</taxon>
        <taxon>Patellogastropoda</taxon>
        <taxon>Patelloidea</taxon>
        <taxon>Patellidae</taxon>
        <taxon>Patella</taxon>
    </lineage>
</organism>
<evidence type="ECO:0000256" key="1">
    <source>
        <dbReference type="ARBA" id="ARBA00022837"/>
    </source>
</evidence>
<evidence type="ECO:0000313" key="5">
    <source>
        <dbReference type="Proteomes" id="UP001347796"/>
    </source>
</evidence>
<dbReference type="Gene3D" id="1.10.238.10">
    <property type="entry name" value="EF-hand"/>
    <property type="match status" value="2"/>
</dbReference>
<feature type="signal peptide" evidence="2">
    <location>
        <begin position="1"/>
        <end position="27"/>
    </location>
</feature>
<gene>
    <name evidence="4" type="ORF">SNE40_022313</name>
</gene>
<dbReference type="PROSITE" id="PS00018">
    <property type="entry name" value="EF_HAND_1"/>
    <property type="match status" value="2"/>
</dbReference>
<feature type="chain" id="PRO_5043035701" description="EF-hand domain-containing protein" evidence="2">
    <location>
        <begin position="28"/>
        <end position="167"/>
    </location>
</feature>
<dbReference type="PROSITE" id="PS50222">
    <property type="entry name" value="EF_HAND_2"/>
    <property type="match status" value="2"/>
</dbReference>
<keyword evidence="1" id="KW-0106">Calcium</keyword>
<evidence type="ECO:0000259" key="3">
    <source>
        <dbReference type="PROSITE" id="PS50222"/>
    </source>
</evidence>
<dbReference type="AlphaFoldDB" id="A0AAN8IUU9"/>
<dbReference type="GO" id="GO:0005509">
    <property type="term" value="F:calcium ion binding"/>
    <property type="evidence" value="ECO:0007669"/>
    <property type="project" value="InterPro"/>
</dbReference>
<evidence type="ECO:0000256" key="2">
    <source>
        <dbReference type="SAM" id="SignalP"/>
    </source>
</evidence>
<dbReference type="InterPro" id="IPR018247">
    <property type="entry name" value="EF_Hand_1_Ca_BS"/>
</dbReference>
<dbReference type="InterPro" id="IPR002048">
    <property type="entry name" value="EF_hand_dom"/>
</dbReference>